<evidence type="ECO:0000256" key="4">
    <source>
        <dbReference type="ARBA" id="ARBA00022554"/>
    </source>
</evidence>
<keyword evidence="5 9" id="KW-0812">Transmembrane</keyword>
<evidence type="ECO:0000256" key="9">
    <source>
        <dbReference type="RuleBase" id="RU369115"/>
    </source>
</evidence>
<dbReference type="CDD" id="cd02436">
    <property type="entry name" value="Nodulin-21"/>
    <property type="match status" value="1"/>
</dbReference>
<dbReference type="Pfam" id="PF01988">
    <property type="entry name" value="VIT1"/>
    <property type="match status" value="2"/>
</dbReference>
<keyword evidence="6 9" id="KW-1133">Transmembrane helix</keyword>
<organism evidence="11 12">
    <name type="scientific">Citrullus colocynthis</name>
    <name type="common">colocynth</name>
    <dbReference type="NCBI Taxonomy" id="252529"/>
    <lineage>
        <taxon>Eukaryota</taxon>
        <taxon>Viridiplantae</taxon>
        <taxon>Streptophyta</taxon>
        <taxon>Embryophyta</taxon>
        <taxon>Tracheophyta</taxon>
        <taxon>Spermatophyta</taxon>
        <taxon>Magnoliopsida</taxon>
        <taxon>eudicotyledons</taxon>
        <taxon>Gunneridae</taxon>
        <taxon>Pentapetalae</taxon>
        <taxon>rosids</taxon>
        <taxon>fabids</taxon>
        <taxon>Cucurbitales</taxon>
        <taxon>Cucurbitaceae</taxon>
        <taxon>Benincaseae</taxon>
        <taxon>Citrullus</taxon>
    </lineage>
</organism>
<evidence type="ECO:0000313" key="11">
    <source>
        <dbReference type="EMBL" id="CAK9309282.1"/>
    </source>
</evidence>
<dbReference type="InterPro" id="IPR008217">
    <property type="entry name" value="Ccc1_fam"/>
</dbReference>
<comment type="similarity">
    <text evidence="2 9">Belongs to the CCC1 family.</text>
</comment>
<feature type="transmembrane region" description="Helical" evidence="9">
    <location>
        <begin position="146"/>
        <end position="167"/>
    </location>
</feature>
<reference evidence="11 12" key="1">
    <citation type="submission" date="2024-03" db="EMBL/GenBank/DDBJ databases">
        <authorList>
            <person name="Gkanogiannis A."/>
            <person name="Becerra Lopez-Lavalle L."/>
        </authorList>
    </citation>
    <scope>NUCLEOTIDE SEQUENCE [LARGE SCALE GENOMIC DNA]</scope>
</reference>
<evidence type="ECO:0000256" key="2">
    <source>
        <dbReference type="ARBA" id="ARBA00007049"/>
    </source>
</evidence>
<proteinExistence type="inferred from homology"/>
<keyword evidence="7 9" id="KW-0472">Membrane</keyword>
<feature type="transmembrane region" description="Helical" evidence="9">
    <location>
        <begin position="179"/>
        <end position="198"/>
    </location>
</feature>
<keyword evidence="12" id="KW-1185">Reference proteome</keyword>
<evidence type="ECO:0000256" key="1">
    <source>
        <dbReference type="ARBA" id="ARBA00004128"/>
    </source>
</evidence>
<evidence type="ECO:0000256" key="3">
    <source>
        <dbReference type="ARBA" id="ARBA00022496"/>
    </source>
</evidence>
<dbReference type="Proteomes" id="UP001642487">
    <property type="component" value="Chromosome 1"/>
</dbReference>
<evidence type="ECO:0000256" key="6">
    <source>
        <dbReference type="ARBA" id="ARBA00022989"/>
    </source>
</evidence>
<feature type="transmembrane region" description="Helical" evidence="9">
    <location>
        <begin position="117"/>
        <end position="139"/>
    </location>
</feature>
<evidence type="ECO:0000256" key="10">
    <source>
        <dbReference type="SAM" id="MobiDB-lite"/>
    </source>
</evidence>
<comment type="subcellular location">
    <subcellularLocation>
        <location evidence="1 9">Vacuole membrane</location>
        <topology evidence="1 9">Multi-pass membrane protein</topology>
    </subcellularLocation>
</comment>
<feature type="region of interest" description="Disordered" evidence="10">
    <location>
        <begin position="92"/>
        <end position="111"/>
    </location>
</feature>
<dbReference type="PANTHER" id="PTHR31851">
    <property type="entry name" value="FE(2+)/MN(2+) TRANSPORTER PCL1"/>
    <property type="match status" value="1"/>
</dbReference>
<evidence type="ECO:0000313" key="12">
    <source>
        <dbReference type="Proteomes" id="UP001642487"/>
    </source>
</evidence>
<accession>A0ABP0XNJ8</accession>
<feature type="transmembrane region" description="Helical" evidence="9">
    <location>
        <begin position="22"/>
        <end position="41"/>
    </location>
</feature>
<name>A0ABP0XNJ8_9ROSI</name>
<keyword evidence="9" id="KW-0813">Transport</keyword>
<keyword evidence="3" id="KW-0408">Iron</keyword>
<evidence type="ECO:0000256" key="8">
    <source>
        <dbReference type="ARBA" id="ARBA00044464"/>
    </source>
</evidence>
<evidence type="ECO:0000256" key="7">
    <source>
        <dbReference type="ARBA" id="ARBA00023136"/>
    </source>
</evidence>
<comment type="catalytic activity">
    <reaction evidence="8">
        <text>Fe(2+)(in) = Fe(2+)(out)</text>
        <dbReference type="Rhea" id="RHEA:28486"/>
        <dbReference type="ChEBI" id="CHEBI:29033"/>
    </reaction>
    <physiologicalReaction direction="left-to-right" evidence="8">
        <dbReference type="Rhea" id="RHEA:28487"/>
    </physiologicalReaction>
</comment>
<evidence type="ECO:0000256" key="5">
    <source>
        <dbReference type="ARBA" id="ARBA00022692"/>
    </source>
</evidence>
<keyword evidence="4 9" id="KW-0926">Vacuole</keyword>
<comment type="function">
    <text evidence="9">Vacuolar Fe(2+) uptake transporter.</text>
</comment>
<keyword evidence="9" id="KW-0406">Ion transport</keyword>
<gene>
    <name evidence="11" type="ORF">CITCOLO1_LOCUS829</name>
</gene>
<keyword evidence="3" id="KW-0410">Iron transport</keyword>
<protein>
    <recommendedName>
        <fullName evidence="9">Vacuolar iron transporter</fullName>
    </recommendedName>
</protein>
<sequence>MASFHAEASESGSVDYTQRAQWLRAAILGANDGLVSVASLMMGVGAVKPDAKAMLIAGFAGLVAGACSMAIGEFVSVYTQYDIEEAQLKRDGKEKNKSIQPNDQADEEEKLPNPLQAALASAIAFSIGAVIPLLAAVFIRDHKVRLGVVAAVASVTLAVFGVVGAILGRTPVGKSAARVLVGGWMAMAITFGLTKLLGSKGL</sequence>
<dbReference type="EMBL" id="OZ021735">
    <property type="protein sequence ID" value="CAK9309282.1"/>
    <property type="molecule type" value="Genomic_DNA"/>
</dbReference>
<feature type="transmembrane region" description="Helical" evidence="9">
    <location>
        <begin position="53"/>
        <end position="71"/>
    </location>
</feature>